<dbReference type="Gene3D" id="1.10.357.140">
    <property type="entry name" value="UbiA prenyltransferase"/>
    <property type="match status" value="1"/>
</dbReference>
<keyword evidence="4 14" id="KW-1003">Cell membrane</keyword>
<feature type="transmembrane region" description="Helical" evidence="14">
    <location>
        <begin position="130"/>
        <end position="151"/>
    </location>
</feature>
<keyword evidence="9 14" id="KW-0472">Membrane</keyword>
<evidence type="ECO:0000256" key="3">
    <source>
        <dbReference type="ARBA" id="ARBA00012292"/>
    </source>
</evidence>
<comment type="pathway">
    <text evidence="2 14">Porphyrin-containing compound metabolism; heme O biosynthesis; heme O from protoheme: step 1/1.</text>
</comment>
<protein>
    <recommendedName>
        <fullName evidence="11 14">Protoheme IX farnesyltransferase</fullName>
        <ecNumber evidence="3 14">2.5.1.141</ecNumber>
    </recommendedName>
    <alternativeName>
        <fullName evidence="12 14">Heme B farnesyltransferase</fullName>
    </alternativeName>
    <alternativeName>
        <fullName evidence="10 14">Heme O synthase</fullName>
    </alternativeName>
</protein>
<dbReference type="Proteomes" id="UP000830167">
    <property type="component" value="Chromosome"/>
</dbReference>
<dbReference type="GO" id="GO:0008495">
    <property type="term" value="F:protoheme IX farnesyltransferase activity"/>
    <property type="evidence" value="ECO:0007669"/>
    <property type="project" value="UniProtKB-EC"/>
</dbReference>
<evidence type="ECO:0000256" key="5">
    <source>
        <dbReference type="ARBA" id="ARBA00022679"/>
    </source>
</evidence>
<keyword evidence="16" id="KW-1185">Reference proteome</keyword>
<evidence type="ECO:0000256" key="2">
    <source>
        <dbReference type="ARBA" id="ARBA00004919"/>
    </source>
</evidence>
<dbReference type="PANTHER" id="PTHR43448:SF7">
    <property type="entry name" value="4-HYDROXYBENZOATE SOLANESYLTRANSFERASE"/>
    <property type="match status" value="1"/>
</dbReference>
<comment type="subcellular location">
    <subcellularLocation>
        <location evidence="1 14">Cell membrane</location>
        <topology evidence="1 14">Multi-pass membrane protein</topology>
    </subcellularLocation>
</comment>
<feature type="transmembrane region" description="Helical" evidence="14">
    <location>
        <begin position="183"/>
        <end position="206"/>
    </location>
</feature>
<evidence type="ECO:0000256" key="10">
    <source>
        <dbReference type="ARBA" id="ARBA00030253"/>
    </source>
</evidence>
<dbReference type="HAMAP" id="MF_00154">
    <property type="entry name" value="CyoE_CtaB"/>
    <property type="match status" value="1"/>
</dbReference>
<dbReference type="CDD" id="cd13957">
    <property type="entry name" value="PT_UbiA_Cox10"/>
    <property type="match status" value="1"/>
</dbReference>
<dbReference type="NCBIfam" id="TIGR01473">
    <property type="entry name" value="cyoE_ctaB"/>
    <property type="match status" value="1"/>
</dbReference>
<dbReference type="EC" id="2.5.1.141" evidence="3 14"/>
<comment type="miscellaneous">
    <text evidence="14">Carbon 2 of the heme B porphyrin ring is defined according to the Fischer nomenclature.</text>
</comment>
<dbReference type="Pfam" id="PF01040">
    <property type="entry name" value="UbiA"/>
    <property type="match status" value="1"/>
</dbReference>
<proteinExistence type="inferred from homology"/>
<name>A0ABY4CK60_9BACL</name>
<evidence type="ECO:0000256" key="12">
    <source>
        <dbReference type="ARBA" id="ARBA00042475"/>
    </source>
</evidence>
<dbReference type="PROSITE" id="PS00943">
    <property type="entry name" value="UBIA"/>
    <property type="match status" value="1"/>
</dbReference>
<dbReference type="InterPro" id="IPR044878">
    <property type="entry name" value="UbiA_sf"/>
</dbReference>
<evidence type="ECO:0000256" key="7">
    <source>
        <dbReference type="ARBA" id="ARBA00022989"/>
    </source>
</evidence>
<sequence>MAFVKLQSNVLDESQREGLRRVVSLGRDYLELTKPRIMLFLLLTGYCAMVVAAGRAPDLARTFWTMLGLALSTGGAAALNMWYDRDIDAIMLRTQKRPLPEGRLSDADALSFGIVLQAASFFVLGYQVNWLSAWLAFGGFVYYVFLYTMWLKRRTPQNIVIGGGAGAMPPLVGWAAVTGHLDWAPILIFMIVFFWTPPHFWALAMYKQTDYTRAGIPMMPSVRGEGVAKRQSLVYTVLLWITTISLYLTHTVGLFYLGIAIILSAAFTYYVIRMMLEPNGSFVWAKKTFVFSLLYLVGLFLAMVCNVQV</sequence>
<evidence type="ECO:0000256" key="13">
    <source>
        <dbReference type="ARBA" id="ARBA00047690"/>
    </source>
</evidence>
<comment type="catalytic activity">
    <reaction evidence="13 14">
        <text>heme b + (2E,6E)-farnesyl diphosphate + H2O = Fe(II)-heme o + diphosphate</text>
        <dbReference type="Rhea" id="RHEA:28070"/>
        <dbReference type="ChEBI" id="CHEBI:15377"/>
        <dbReference type="ChEBI" id="CHEBI:33019"/>
        <dbReference type="ChEBI" id="CHEBI:60344"/>
        <dbReference type="ChEBI" id="CHEBI:60530"/>
        <dbReference type="ChEBI" id="CHEBI:175763"/>
        <dbReference type="EC" id="2.5.1.141"/>
    </reaction>
</comment>
<evidence type="ECO:0000256" key="1">
    <source>
        <dbReference type="ARBA" id="ARBA00004651"/>
    </source>
</evidence>
<comment type="function">
    <text evidence="14">Converts heme B (protoheme IX) to heme O by substitution of the vinyl group on carbon 2 of heme B porphyrin ring with a hydroxyethyl farnesyl side group.</text>
</comment>
<dbReference type="RefSeq" id="WP_347436519.1">
    <property type="nucleotide sequence ID" value="NZ_CP089291.1"/>
</dbReference>
<keyword evidence="5 14" id="KW-0808">Transferase</keyword>
<comment type="similarity">
    <text evidence="14">Belongs to the UbiA prenyltransferase family. Protoheme IX farnesyltransferase subfamily.</text>
</comment>
<keyword evidence="6 14" id="KW-0812">Transmembrane</keyword>
<evidence type="ECO:0000256" key="4">
    <source>
        <dbReference type="ARBA" id="ARBA00022475"/>
    </source>
</evidence>
<evidence type="ECO:0000256" key="11">
    <source>
        <dbReference type="ARBA" id="ARBA00040810"/>
    </source>
</evidence>
<evidence type="ECO:0000256" key="14">
    <source>
        <dbReference type="HAMAP-Rule" id="MF_00154"/>
    </source>
</evidence>
<accession>A0ABY4CK60</accession>
<evidence type="ECO:0000313" key="15">
    <source>
        <dbReference type="EMBL" id="UOF89827.1"/>
    </source>
</evidence>
<evidence type="ECO:0000313" key="16">
    <source>
        <dbReference type="Proteomes" id="UP000830167"/>
    </source>
</evidence>
<feature type="transmembrane region" description="Helical" evidence="14">
    <location>
        <begin position="37"/>
        <end position="56"/>
    </location>
</feature>
<comment type="subunit">
    <text evidence="14">Interacts with CtaA.</text>
</comment>
<feature type="transmembrane region" description="Helical" evidence="14">
    <location>
        <begin position="62"/>
        <end position="83"/>
    </location>
</feature>
<dbReference type="NCBIfam" id="NF003349">
    <property type="entry name" value="PRK04375.1-2"/>
    <property type="match status" value="1"/>
</dbReference>
<evidence type="ECO:0000256" key="9">
    <source>
        <dbReference type="ARBA" id="ARBA00023136"/>
    </source>
</evidence>
<feature type="transmembrane region" description="Helical" evidence="14">
    <location>
        <begin position="284"/>
        <end position="304"/>
    </location>
</feature>
<dbReference type="EMBL" id="CP089291">
    <property type="protein sequence ID" value="UOF89827.1"/>
    <property type="molecule type" value="Genomic_DNA"/>
</dbReference>
<organism evidence="15 16">
    <name type="scientific">Fodinisporobacter ferrooxydans</name>
    <dbReference type="NCBI Taxonomy" id="2901836"/>
    <lineage>
        <taxon>Bacteria</taxon>
        <taxon>Bacillati</taxon>
        <taxon>Bacillota</taxon>
        <taxon>Bacilli</taxon>
        <taxon>Bacillales</taxon>
        <taxon>Alicyclobacillaceae</taxon>
        <taxon>Fodinisporobacter</taxon>
    </lineage>
</organism>
<feature type="transmembrane region" description="Helical" evidence="14">
    <location>
        <begin position="254"/>
        <end position="272"/>
    </location>
</feature>
<feature type="transmembrane region" description="Helical" evidence="14">
    <location>
        <begin position="158"/>
        <end position="177"/>
    </location>
</feature>
<gene>
    <name evidence="14" type="primary">ctaB</name>
    <name evidence="15" type="ORF">LSG31_18425</name>
</gene>
<reference evidence="15" key="1">
    <citation type="submission" date="2021-12" db="EMBL/GenBank/DDBJ databases">
        <title>Alicyclobacillaceae gen. nov., sp. nov., isolated from chalcocite enrichment system.</title>
        <authorList>
            <person name="Jiang Z."/>
        </authorList>
    </citation>
    <scope>NUCLEOTIDE SEQUENCE</scope>
    <source>
        <strain evidence="15">MYW30-H2</strain>
    </source>
</reference>
<keyword evidence="8 14" id="KW-0350">Heme biosynthesis</keyword>
<evidence type="ECO:0000256" key="6">
    <source>
        <dbReference type="ARBA" id="ARBA00022692"/>
    </source>
</evidence>
<feature type="transmembrane region" description="Helical" evidence="14">
    <location>
        <begin position="104"/>
        <end position="124"/>
    </location>
</feature>
<evidence type="ECO:0000256" key="8">
    <source>
        <dbReference type="ARBA" id="ARBA00023133"/>
    </source>
</evidence>
<dbReference type="PANTHER" id="PTHR43448">
    <property type="entry name" value="PROTOHEME IX FARNESYLTRANSFERASE, MITOCHONDRIAL"/>
    <property type="match status" value="1"/>
</dbReference>
<dbReference type="InterPro" id="IPR000537">
    <property type="entry name" value="UbiA_prenyltransferase"/>
</dbReference>
<dbReference type="InterPro" id="IPR006369">
    <property type="entry name" value="Protohaem_IX_farnesylTrfase"/>
</dbReference>
<keyword evidence="7 14" id="KW-1133">Transmembrane helix</keyword>
<dbReference type="InterPro" id="IPR030470">
    <property type="entry name" value="UbiA_prenylTrfase_CS"/>
</dbReference>